<accession>A0A0N4Y0B5</accession>
<gene>
    <name evidence="2" type="ORF">NBR_LOCUS8953</name>
</gene>
<evidence type="ECO:0000313" key="2">
    <source>
        <dbReference type="EMBL" id="VDL72542.1"/>
    </source>
</evidence>
<evidence type="ECO:0000256" key="1">
    <source>
        <dbReference type="SAM" id="MobiDB-lite"/>
    </source>
</evidence>
<feature type="region of interest" description="Disordered" evidence="1">
    <location>
        <begin position="79"/>
        <end position="104"/>
    </location>
</feature>
<dbReference type="EMBL" id="UYSL01020071">
    <property type="protein sequence ID" value="VDL72542.1"/>
    <property type="molecule type" value="Genomic_DNA"/>
</dbReference>
<feature type="compositionally biased region" description="Basic and acidic residues" evidence="1">
    <location>
        <begin position="95"/>
        <end position="104"/>
    </location>
</feature>
<sequence>MVHFPRETPRTHHSNRVLVDAYLAYNRSASRYTNSVSGSGSNSKKKWATSRATWVLVDTQATWVAEPVAARTRAKTMQETGLLNLKQNHRRHHLDRPDPDMLEA</sequence>
<protein>
    <submittedName>
        <fullName evidence="4">Transposase</fullName>
    </submittedName>
</protein>
<keyword evidence="3" id="KW-1185">Reference proteome</keyword>
<dbReference type="Proteomes" id="UP000271162">
    <property type="component" value="Unassembled WGS sequence"/>
</dbReference>
<proteinExistence type="predicted"/>
<reference evidence="4" key="1">
    <citation type="submission" date="2017-02" db="UniProtKB">
        <authorList>
            <consortium name="WormBaseParasite"/>
        </authorList>
    </citation>
    <scope>IDENTIFICATION</scope>
</reference>
<evidence type="ECO:0000313" key="4">
    <source>
        <dbReference type="WBParaSite" id="NBR_0000895201-mRNA-1"/>
    </source>
</evidence>
<reference evidence="2 3" key="2">
    <citation type="submission" date="2018-11" db="EMBL/GenBank/DDBJ databases">
        <authorList>
            <consortium name="Pathogen Informatics"/>
        </authorList>
    </citation>
    <scope>NUCLEOTIDE SEQUENCE [LARGE SCALE GENOMIC DNA]</scope>
</reference>
<name>A0A0N4Y0B5_NIPBR</name>
<dbReference type="AlphaFoldDB" id="A0A0N4Y0B5"/>
<organism evidence="4">
    <name type="scientific">Nippostrongylus brasiliensis</name>
    <name type="common">Rat hookworm</name>
    <dbReference type="NCBI Taxonomy" id="27835"/>
    <lineage>
        <taxon>Eukaryota</taxon>
        <taxon>Metazoa</taxon>
        <taxon>Ecdysozoa</taxon>
        <taxon>Nematoda</taxon>
        <taxon>Chromadorea</taxon>
        <taxon>Rhabditida</taxon>
        <taxon>Rhabditina</taxon>
        <taxon>Rhabditomorpha</taxon>
        <taxon>Strongyloidea</taxon>
        <taxon>Heligmosomidae</taxon>
        <taxon>Nippostrongylus</taxon>
    </lineage>
</organism>
<evidence type="ECO:0000313" key="3">
    <source>
        <dbReference type="Proteomes" id="UP000271162"/>
    </source>
</evidence>
<dbReference type="WBParaSite" id="NBR_0000895201-mRNA-1">
    <property type="protein sequence ID" value="NBR_0000895201-mRNA-1"/>
    <property type="gene ID" value="NBR_0000895201"/>
</dbReference>